<comment type="caution">
    <text evidence="14">The sequence shown here is derived from an EMBL/GenBank/DDBJ whole genome shotgun (WGS) entry which is preliminary data.</text>
</comment>
<keyword evidence="3 12" id="KW-0812">Transmembrane</keyword>
<dbReference type="SUPFAM" id="SSF49313">
    <property type="entry name" value="Cadherin-like"/>
    <property type="match status" value="3"/>
</dbReference>
<dbReference type="GO" id="GO:0005509">
    <property type="term" value="F:calcium ion binding"/>
    <property type="evidence" value="ECO:0007669"/>
    <property type="project" value="UniProtKB-UniRule"/>
</dbReference>
<keyword evidence="9 12" id="KW-0472">Membrane</keyword>
<evidence type="ECO:0000256" key="12">
    <source>
        <dbReference type="SAM" id="Phobius"/>
    </source>
</evidence>
<evidence type="ECO:0000313" key="14">
    <source>
        <dbReference type="EMBL" id="RUS90950.1"/>
    </source>
</evidence>
<dbReference type="EMBL" id="RQTK01000021">
    <property type="protein sequence ID" value="RUS90950.1"/>
    <property type="molecule type" value="Genomic_DNA"/>
</dbReference>
<dbReference type="AlphaFoldDB" id="A0A3S1AG11"/>
<name>A0A3S1AG11_ELYCH</name>
<keyword evidence="15" id="KW-1185">Reference proteome</keyword>
<evidence type="ECO:0000256" key="3">
    <source>
        <dbReference type="ARBA" id="ARBA00022692"/>
    </source>
</evidence>
<dbReference type="PROSITE" id="PS50268">
    <property type="entry name" value="CADHERIN_2"/>
    <property type="match status" value="3"/>
</dbReference>
<dbReference type="InterPro" id="IPR002126">
    <property type="entry name" value="Cadherin-like_dom"/>
</dbReference>
<organism evidence="14 15">
    <name type="scientific">Elysia chlorotica</name>
    <name type="common">Eastern emerald elysia</name>
    <name type="synonym">Sea slug</name>
    <dbReference type="NCBI Taxonomy" id="188477"/>
    <lineage>
        <taxon>Eukaryota</taxon>
        <taxon>Metazoa</taxon>
        <taxon>Spiralia</taxon>
        <taxon>Lophotrochozoa</taxon>
        <taxon>Mollusca</taxon>
        <taxon>Gastropoda</taxon>
        <taxon>Heterobranchia</taxon>
        <taxon>Euthyneura</taxon>
        <taxon>Panpulmonata</taxon>
        <taxon>Sacoglossa</taxon>
        <taxon>Placobranchoidea</taxon>
        <taxon>Plakobranchidae</taxon>
        <taxon>Elysia</taxon>
    </lineage>
</organism>
<feature type="domain" description="Cadherin" evidence="13">
    <location>
        <begin position="146"/>
        <end position="257"/>
    </location>
</feature>
<evidence type="ECO:0000256" key="8">
    <source>
        <dbReference type="ARBA" id="ARBA00022989"/>
    </source>
</evidence>
<protein>
    <recommendedName>
        <fullName evidence="13">Cadherin domain-containing protein</fullName>
    </recommendedName>
</protein>
<dbReference type="InterPro" id="IPR050174">
    <property type="entry name" value="Protocadherin/Cadherin-CA"/>
</dbReference>
<dbReference type="FunFam" id="2.60.40.60:FF:000002">
    <property type="entry name" value="Protocadherin alpha 2"/>
    <property type="match status" value="1"/>
</dbReference>
<proteinExistence type="predicted"/>
<evidence type="ECO:0000256" key="2">
    <source>
        <dbReference type="ARBA" id="ARBA00022475"/>
    </source>
</evidence>
<dbReference type="InterPro" id="IPR020894">
    <property type="entry name" value="Cadherin_CS"/>
</dbReference>
<dbReference type="Pfam" id="PF08266">
    <property type="entry name" value="Cadherin_2"/>
    <property type="match status" value="1"/>
</dbReference>
<evidence type="ECO:0000256" key="10">
    <source>
        <dbReference type="ARBA" id="ARBA00023180"/>
    </source>
</evidence>
<keyword evidence="7" id="KW-0130">Cell adhesion</keyword>
<evidence type="ECO:0000256" key="4">
    <source>
        <dbReference type="ARBA" id="ARBA00022729"/>
    </source>
</evidence>
<gene>
    <name evidence="14" type="ORF">EGW08_001254</name>
</gene>
<dbReference type="STRING" id="188477.A0A3S1AG11"/>
<dbReference type="PROSITE" id="PS00232">
    <property type="entry name" value="CADHERIN_1"/>
    <property type="match status" value="1"/>
</dbReference>
<evidence type="ECO:0000313" key="15">
    <source>
        <dbReference type="Proteomes" id="UP000271974"/>
    </source>
</evidence>
<evidence type="ECO:0000256" key="1">
    <source>
        <dbReference type="ARBA" id="ARBA00004251"/>
    </source>
</evidence>
<keyword evidence="10" id="KW-0325">Glycoprotein</keyword>
<evidence type="ECO:0000256" key="9">
    <source>
        <dbReference type="ARBA" id="ARBA00023136"/>
    </source>
</evidence>
<keyword evidence="2" id="KW-1003">Cell membrane</keyword>
<dbReference type="InterPro" id="IPR013164">
    <property type="entry name" value="Cadherin_N"/>
</dbReference>
<keyword evidence="4" id="KW-0732">Signal</keyword>
<dbReference type="FunFam" id="2.60.40.60:FF:000007">
    <property type="entry name" value="Protocadherin alpha 2"/>
    <property type="match status" value="1"/>
</dbReference>
<dbReference type="InterPro" id="IPR015919">
    <property type="entry name" value="Cadherin-like_sf"/>
</dbReference>
<evidence type="ECO:0000259" key="13">
    <source>
        <dbReference type="PROSITE" id="PS50268"/>
    </source>
</evidence>
<evidence type="ECO:0000256" key="11">
    <source>
        <dbReference type="PROSITE-ProRule" id="PRU00043"/>
    </source>
</evidence>
<evidence type="ECO:0000256" key="5">
    <source>
        <dbReference type="ARBA" id="ARBA00022737"/>
    </source>
</evidence>
<dbReference type="PANTHER" id="PTHR24028:SF146">
    <property type="entry name" value="CADHERIN 96CB, ISOFORM D-RELATED"/>
    <property type="match status" value="1"/>
</dbReference>
<feature type="non-terminal residue" evidence="14">
    <location>
        <position position="370"/>
    </location>
</feature>
<dbReference type="GO" id="GO:0005886">
    <property type="term" value="C:plasma membrane"/>
    <property type="evidence" value="ECO:0007669"/>
    <property type="project" value="UniProtKB-SubCell"/>
</dbReference>
<dbReference type="CDD" id="cd11304">
    <property type="entry name" value="Cadherin_repeat"/>
    <property type="match status" value="3"/>
</dbReference>
<keyword evidence="5" id="KW-0677">Repeat</keyword>
<evidence type="ECO:0000256" key="6">
    <source>
        <dbReference type="ARBA" id="ARBA00022837"/>
    </source>
</evidence>
<dbReference type="PRINTS" id="PR00205">
    <property type="entry name" value="CADHERIN"/>
</dbReference>
<reference evidence="14 15" key="1">
    <citation type="submission" date="2019-01" db="EMBL/GenBank/DDBJ databases">
        <title>A draft genome assembly of the solar-powered sea slug Elysia chlorotica.</title>
        <authorList>
            <person name="Cai H."/>
            <person name="Li Q."/>
            <person name="Fang X."/>
            <person name="Li J."/>
            <person name="Curtis N.E."/>
            <person name="Altenburger A."/>
            <person name="Shibata T."/>
            <person name="Feng M."/>
            <person name="Maeda T."/>
            <person name="Schwartz J.A."/>
            <person name="Shigenobu S."/>
            <person name="Lundholm N."/>
            <person name="Nishiyama T."/>
            <person name="Yang H."/>
            <person name="Hasebe M."/>
            <person name="Li S."/>
            <person name="Pierce S.K."/>
            <person name="Wang J."/>
        </authorList>
    </citation>
    <scope>NUCLEOTIDE SEQUENCE [LARGE SCALE GENOMIC DNA]</scope>
    <source>
        <strain evidence="14">EC2010</strain>
        <tissue evidence="14">Whole organism of an adult</tissue>
    </source>
</reference>
<comment type="subcellular location">
    <subcellularLocation>
        <location evidence="1">Cell membrane</location>
        <topology evidence="1">Single-pass type I membrane protein</topology>
    </subcellularLocation>
</comment>
<dbReference type="Gene3D" id="2.60.40.60">
    <property type="entry name" value="Cadherins"/>
    <property type="match status" value="3"/>
</dbReference>
<feature type="transmembrane region" description="Helical" evidence="12">
    <location>
        <begin position="7"/>
        <end position="28"/>
    </location>
</feature>
<dbReference type="Pfam" id="PF00028">
    <property type="entry name" value="Cadherin"/>
    <property type="match status" value="2"/>
</dbReference>
<dbReference type="Proteomes" id="UP000271974">
    <property type="component" value="Unassembled WGS sequence"/>
</dbReference>
<dbReference type="GO" id="GO:0007156">
    <property type="term" value="P:homophilic cell adhesion via plasma membrane adhesion molecules"/>
    <property type="evidence" value="ECO:0007669"/>
    <property type="project" value="InterPro"/>
</dbReference>
<dbReference type="OrthoDB" id="6252479at2759"/>
<sequence length="370" mass="40812">MAKVHNLNCPVFVICVYVLILMPFHGAIGEMFKHVEFRIKEQAASGTLVGSILEEAELSKEVSPGELSTLNFNIVDDRQFASLFSINSDNGDVHTTAMIDREAVCLMRKECVFDFRVSVTSTQKFVGFVAVRIVIEDINDNYPRFRNNPINLIIPESPNVNVEYKIEGATDPDSDELNSVRKYEMRSSYAGMFELKAEKKLDGSWDLSLLNLQPLDREDKDRYTLYVIAKDEGNPPLSGTATVNIEVTDINDNSPEFTENLYEVPVPEEAAIGAVVGQVKATDLDVGANGNVTYSFSPSVSAQVRDLFTIDPGTGRIRVKSDLRYEAGSTFETIVSANDAGNPPRQSQAFLVLKIVDVGNTAPRVSVSPI</sequence>
<accession>A0A3S1AG11</accession>
<dbReference type="SMART" id="SM00112">
    <property type="entry name" value="CA"/>
    <property type="match status" value="3"/>
</dbReference>
<keyword evidence="8 12" id="KW-1133">Transmembrane helix</keyword>
<feature type="domain" description="Cadherin" evidence="13">
    <location>
        <begin position="36"/>
        <end position="145"/>
    </location>
</feature>
<feature type="domain" description="Cadherin" evidence="13">
    <location>
        <begin position="258"/>
        <end position="365"/>
    </location>
</feature>
<keyword evidence="6 11" id="KW-0106">Calcium</keyword>
<dbReference type="PANTHER" id="PTHR24028">
    <property type="entry name" value="CADHERIN-87A"/>
    <property type="match status" value="1"/>
</dbReference>
<evidence type="ECO:0000256" key="7">
    <source>
        <dbReference type="ARBA" id="ARBA00022889"/>
    </source>
</evidence>